<dbReference type="Proteomes" id="UP000036331">
    <property type="component" value="Unassembled WGS sequence"/>
</dbReference>
<gene>
    <name evidence="3" type="ORF">ABE91_014285</name>
    <name evidence="1" type="ORF">C719_000513</name>
    <name evidence="2" type="ORF">F9B07_25300</name>
</gene>
<evidence type="ECO:0000313" key="5">
    <source>
        <dbReference type="Proteomes" id="UP000486847"/>
    </source>
</evidence>
<reference evidence="1 6" key="3">
    <citation type="submission" date="2018-08" db="EMBL/GenBank/DDBJ databases">
        <authorList>
            <consortium name="GenomeTrakr network: Whole genome sequencing for foodborne pathogen traceback"/>
        </authorList>
    </citation>
    <scope>NUCLEOTIDE SEQUENCE [LARGE SCALE GENOMIC DNA]</scope>
    <source>
        <strain evidence="1 6">AZ-TG73163</strain>
    </source>
</reference>
<reference evidence="3" key="2">
    <citation type="submission" date="2017-03" db="EMBL/GenBank/DDBJ databases">
        <title>The mobilome is the main driver of stx2-positive O26:H11 Escherichia coli strains evolution.</title>
        <authorList>
            <person name="Delannoy S."/>
            <person name="Mariani-Kurkdjian P."/>
            <person name="Webb H.E."/>
            <person name="Bonacorsi S."/>
            <person name="Fach P."/>
        </authorList>
    </citation>
    <scope>NUCLEOTIDE SEQUENCE</scope>
    <source>
        <strain evidence="3">34870</strain>
    </source>
</reference>
<dbReference type="RefSeq" id="WP_000163643.1">
    <property type="nucleotide sequence ID" value="NZ_AP027978.1"/>
</dbReference>
<evidence type="ECO:0000313" key="3">
    <source>
        <dbReference type="EMBL" id="PBN76175.1"/>
    </source>
</evidence>
<dbReference type="AlphaFoldDB" id="A0A1Q9L7D8"/>
<dbReference type="Proteomes" id="UP000527548">
    <property type="component" value="Unassembled WGS sequence"/>
</dbReference>
<dbReference type="Proteomes" id="UP000486847">
    <property type="component" value="Unassembled WGS sequence"/>
</dbReference>
<evidence type="ECO:0000313" key="4">
    <source>
        <dbReference type="Proteomes" id="UP000036331"/>
    </source>
</evidence>
<evidence type="ECO:0000313" key="6">
    <source>
        <dbReference type="Proteomes" id="UP000527548"/>
    </source>
</evidence>
<sequence length="108" mass="12164">MTKLGFVMRGPVRSGTHAKRSKSRIFTGKVVARKSAIGSFNSENAALRHIFISTKPRASADVHTMSIPITKNIKRIKKLSSAESKEISFRQLNSLETHMKEEEFDVFE</sequence>
<name>A0A1Q9L7D8_ECOLX</name>
<proteinExistence type="predicted"/>
<dbReference type="EMBL" id="WCEW01000052">
    <property type="protein sequence ID" value="MTE92053.1"/>
    <property type="molecule type" value="Genomic_DNA"/>
</dbReference>
<evidence type="ECO:0000313" key="2">
    <source>
        <dbReference type="EMBL" id="MTE92053.1"/>
    </source>
</evidence>
<evidence type="ECO:0000313" key="1">
    <source>
        <dbReference type="EMBL" id="EFM0251383.1"/>
    </source>
</evidence>
<comment type="caution">
    <text evidence="2">The sequence shown here is derived from an EMBL/GenBank/DDBJ whole genome shotgun (WGS) entry which is preliminary data.</text>
</comment>
<protein>
    <submittedName>
        <fullName evidence="2">Uncharacterized protein</fullName>
    </submittedName>
</protein>
<organism evidence="2 5">
    <name type="scientific">Escherichia coli</name>
    <dbReference type="NCBI Taxonomy" id="562"/>
    <lineage>
        <taxon>Bacteria</taxon>
        <taxon>Pseudomonadati</taxon>
        <taxon>Pseudomonadota</taxon>
        <taxon>Gammaproteobacteria</taxon>
        <taxon>Enterobacterales</taxon>
        <taxon>Enterobacteriaceae</taxon>
        <taxon>Escherichia</taxon>
    </lineage>
</organism>
<reference evidence="2 5" key="4">
    <citation type="submission" date="2019-10" db="EMBL/GenBank/DDBJ databases">
        <title>Comparative genomic analysis of antimicrobial resistant Escherichia coli of diverse origin.</title>
        <authorList>
            <person name="Ghatak S."/>
            <person name="Milton A.P."/>
            <person name="Rhetso K."/>
            <person name="Purkait D."/>
            <person name="Das S."/>
            <person name="Puro K.-U."/>
            <person name="Shakuntala I."/>
            <person name="Sen A."/>
            <person name="Sanjukta R."/>
            <person name="Priya G.B."/>
            <person name="Mawlong M."/>
            <person name="Lyngdoh V."/>
            <person name="Rynghang J."/>
            <person name="Mawphlang B.L."/>
        </authorList>
    </citation>
    <scope>NUCLEOTIDE SEQUENCE [LARGE SCALE GENOMIC DNA]</scope>
    <source>
        <strain evidence="2 5">SE161</strain>
    </source>
</reference>
<dbReference type="EMBL" id="LDXE02000002">
    <property type="protein sequence ID" value="PBN76175.1"/>
    <property type="molecule type" value="Genomic_DNA"/>
</dbReference>
<accession>A0A1Q9L7D8</accession>
<dbReference type="EMBL" id="AATJOC010000001">
    <property type="protein sequence ID" value="EFM0251383.1"/>
    <property type="molecule type" value="Genomic_DNA"/>
</dbReference>
<reference evidence="3 4" key="1">
    <citation type="journal article" date="2015" name="Genome Announc.">
        <title>Draft Genome Sequences of Human-Pathogenic Escherichia coli O26:H11 Strains Carrying the stx2 Gene Only and Circulating in France.</title>
        <authorList>
            <person name="Delannoy S."/>
            <person name="Mariani-Kurkdjian P."/>
            <person name="Bonacorsi S."/>
            <person name="Liguori S."/>
            <person name="Ison S.A."/>
            <person name="Fach P."/>
        </authorList>
    </citation>
    <scope>NUCLEOTIDE SEQUENCE [LARGE SCALE GENOMIC DNA]</scope>
    <source>
        <strain evidence="3 4">34870</strain>
    </source>
</reference>